<feature type="transmembrane region" description="Helical" evidence="2">
    <location>
        <begin position="37"/>
        <end position="54"/>
    </location>
</feature>
<evidence type="ECO:0000256" key="1">
    <source>
        <dbReference type="SAM" id="MobiDB-lite"/>
    </source>
</evidence>
<dbReference type="EMBL" id="JASCZI010060825">
    <property type="protein sequence ID" value="MED6136231.1"/>
    <property type="molecule type" value="Genomic_DNA"/>
</dbReference>
<feature type="compositionally biased region" description="Basic and acidic residues" evidence="1">
    <location>
        <begin position="164"/>
        <end position="179"/>
    </location>
</feature>
<sequence length="334" mass="37249">MNSLYSTESAAAMDDPFQHANFGTAEAHQRYRDWRRFHVLSLVVLRYGFTYGVSGIQMQIGIHLIWLFCINLNRLCVLYYRKFAGTLTYLELKSRGKMKKLRLTWMRRAVATEMQPVAPRIRARVLQAGSSTVALGSDNINDVVGSGAEDGALETKRVEHLNQARTDLDIRTRSSDRSTGRGSDTENSVLTTGRGEPQATNCHVMAVLSSGGGLRRGWIRRACPITAKPPPLLAAVLPWNHSSEGIAARPGERERRLEEKGLKTNGERGDNGGAWKEKEGPLQPLVFNCNTKSDDCSGRRTTVADCGRRCTWSSSDDQDKDYSYGHQDVCNWLL</sequence>
<keyword evidence="2" id="KW-0812">Transmembrane</keyword>
<organism evidence="3 4">
    <name type="scientific">Stylosanthes scabra</name>
    <dbReference type="NCBI Taxonomy" id="79078"/>
    <lineage>
        <taxon>Eukaryota</taxon>
        <taxon>Viridiplantae</taxon>
        <taxon>Streptophyta</taxon>
        <taxon>Embryophyta</taxon>
        <taxon>Tracheophyta</taxon>
        <taxon>Spermatophyta</taxon>
        <taxon>Magnoliopsida</taxon>
        <taxon>eudicotyledons</taxon>
        <taxon>Gunneridae</taxon>
        <taxon>Pentapetalae</taxon>
        <taxon>rosids</taxon>
        <taxon>fabids</taxon>
        <taxon>Fabales</taxon>
        <taxon>Fabaceae</taxon>
        <taxon>Papilionoideae</taxon>
        <taxon>50 kb inversion clade</taxon>
        <taxon>dalbergioids sensu lato</taxon>
        <taxon>Dalbergieae</taxon>
        <taxon>Pterocarpus clade</taxon>
        <taxon>Stylosanthes</taxon>
    </lineage>
</organism>
<protein>
    <submittedName>
        <fullName evidence="3">Uncharacterized protein</fullName>
    </submittedName>
</protein>
<comment type="caution">
    <text evidence="3">The sequence shown here is derived from an EMBL/GenBank/DDBJ whole genome shotgun (WGS) entry which is preliminary data.</text>
</comment>
<proteinExistence type="predicted"/>
<keyword evidence="2" id="KW-0472">Membrane</keyword>
<dbReference type="Proteomes" id="UP001341840">
    <property type="component" value="Unassembled WGS sequence"/>
</dbReference>
<gene>
    <name evidence="3" type="ORF">PIB30_054160</name>
</gene>
<accession>A0ABU6SIS8</accession>
<evidence type="ECO:0000256" key="2">
    <source>
        <dbReference type="SAM" id="Phobius"/>
    </source>
</evidence>
<feature type="region of interest" description="Disordered" evidence="1">
    <location>
        <begin position="164"/>
        <end position="196"/>
    </location>
</feature>
<reference evidence="3 4" key="1">
    <citation type="journal article" date="2023" name="Plants (Basel)">
        <title>Bridging the Gap: Combining Genomics and Transcriptomics Approaches to Understand Stylosanthes scabra, an Orphan Legume from the Brazilian Caatinga.</title>
        <authorList>
            <person name="Ferreira-Neto J.R.C."/>
            <person name="da Silva M.D."/>
            <person name="Binneck E."/>
            <person name="de Melo N.F."/>
            <person name="da Silva R.H."/>
            <person name="de Melo A.L.T.M."/>
            <person name="Pandolfi V."/>
            <person name="Bustamante F.O."/>
            <person name="Brasileiro-Vidal A.C."/>
            <person name="Benko-Iseppon A.M."/>
        </authorList>
    </citation>
    <scope>NUCLEOTIDE SEQUENCE [LARGE SCALE GENOMIC DNA]</scope>
    <source>
        <tissue evidence="3">Leaves</tissue>
    </source>
</reference>
<name>A0ABU6SIS8_9FABA</name>
<evidence type="ECO:0000313" key="4">
    <source>
        <dbReference type="Proteomes" id="UP001341840"/>
    </source>
</evidence>
<evidence type="ECO:0000313" key="3">
    <source>
        <dbReference type="EMBL" id="MED6136231.1"/>
    </source>
</evidence>
<keyword evidence="4" id="KW-1185">Reference proteome</keyword>
<keyword evidence="2" id="KW-1133">Transmembrane helix</keyword>